<dbReference type="InterPro" id="IPR005467">
    <property type="entry name" value="His_kinase_dom"/>
</dbReference>
<dbReference type="EMBL" id="CABQ01000189">
    <property type="protein sequence ID" value="CBI08160.1"/>
    <property type="molecule type" value="Genomic_DNA"/>
</dbReference>
<proteinExistence type="predicted"/>
<dbReference type="InterPro" id="IPR003594">
    <property type="entry name" value="HATPase_dom"/>
</dbReference>
<feature type="domain" description="Histidine kinase" evidence="1">
    <location>
        <begin position="1"/>
        <end position="122"/>
    </location>
</feature>
<dbReference type="Pfam" id="PF02518">
    <property type="entry name" value="HATPase_c"/>
    <property type="match status" value="1"/>
</dbReference>
<dbReference type="SMART" id="SM00387">
    <property type="entry name" value="HATPase_c"/>
    <property type="match status" value="1"/>
</dbReference>
<dbReference type="PRINTS" id="PR00344">
    <property type="entry name" value="BCTRLSENSOR"/>
</dbReference>
<dbReference type="EC" id="2.7.13.3" evidence="2"/>
<evidence type="ECO:0000259" key="1">
    <source>
        <dbReference type="PROSITE" id="PS50109"/>
    </source>
</evidence>
<dbReference type="PROSITE" id="PS50109">
    <property type="entry name" value="HIS_KIN"/>
    <property type="match status" value="1"/>
</dbReference>
<keyword evidence="2" id="KW-0808">Transferase</keyword>
<gene>
    <name evidence="2" type="ORF">CARN6_1599</name>
</gene>
<dbReference type="SUPFAM" id="SSF55874">
    <property type="entry name" value="ATPase domain of HSP90 chaperone/DNA topoisomerase II/histidine kinase"/>
    <property type="match status" value="1"/>
</dbReference>
<name>E6QLN9_9ZZZZ</name>
<dbReference type="PANTHER" id="PTHR43065:SF48">
    <property type="entry name" value="HISTIDINE KINASE"/>
    <property type="match status" value="1"/>
</dbReference>
<dbReference type="AlphaFoldDB" id="E6QLN9"/>
<sequence length="131" mass="14125">MVKQFDAGDAGIHTSGVALSQVWTNLLDNAIDASPESGVVEVHTWNESGYLAVGVTDHGTGIPDEVKDRIFEPFFTTKPVRKGTGLGLEIAHRIVTQNFGGKLEFATQAGRTEFIVRLPQANQTATCARID</sequence>
<dbReference type="InterPro" id="IPR004358">
    <property type="entry name" value="Sig_transdc_His_kin-like_C"/>
</dbReference>
<organism evidence="2">
    <name type="scientific">mine drainage metagenome</name>
    <dbReference type="NCBI Taxonomy" id="410659"/>
    <lineage>
        <taxon>unclassified sequences</taxon>
        <taxon>metagenomes</taxon>
        <taxon>ecological metagenomes</taxon>
    </lineage>
</organism>
<comment type="caution">
    <text evidence="2">The sequence shown here is derived from an EMBL/GenBank/DDBJ whole genome shotgun (WGS) entry which is preliminary data.</text>
</comment>
<dbReference type="InterPro" id="IPR036890">
    <property type="entry name" value="HATPase_C_sf"/>
</dbReference>
<dbReference type="Gene3D" id="3.30.565.10">
    <property type="entry name" value="Histidine kinase-like ATPase, C-terminal domain"/>
    <property type="match status" value="1"/>
</dbReference>
<dbReference type="PANTHER" id="PTHR43065">
    <property type="entry name" value="SENSOR HISTIDINE KINASE"/>
    <property type="match status" value="1"/>
</dbReference>
<reference evidence="2" key="1">
    <citation type="submission" date="2009-10" db="EMBL/GenBank/DDBJ databases">
        <title>Diversity of trophic interactions inside an arsenic-rich microbial ecosystem.</title>
        <authorList>
            <person name="Bertin P.N."/>
            <person name="Heinrich-Salmeron A."/>
            <person name="Pelletier E."/>
            <person name="Goulhen-Chollet F."/>
            <person name="Arsene-Ploetze F."/>
            <person name="Gallien S."/>
            <person name="Calteau A."/>
            <person name="Vallenet D."/>
            <person name="Casiot C."/>
            <person name="Chane-Woon-Ming B."/>
            <person name="Giloteaux L."/>
            <person name="Barakat M."/>
            <person name="Bonnefoy V."/>
            <person name="Bruneel O."/>
            <person name="Chandler M."/>
            <person name="Cleiss J."/>
            <person name="Duran R."/>
            <person name="Elbaz-Poulichet F."/>
            <person name="Fonknechten N."/>
            <person name="Lauga B."/>
            <person name="Mornico D."/>
            <person name="Ortet P."/>
            <person name="Schaeffer C."/>
            <person name="Siguier P."/>
            <person name="Alexander Thil Smith A."/>
            <person name="Van Dorsselaer A."/>
            <person name="Weissenbach J."/>
            <person name="Medigue C."/>
            <person name="Le Paslier D."/>
        </authorList>
    </citation>
    <scope>NUCLEOTIDE SEQUENCE</scope>
</reference>
<accession>E6QLN9</accession>
<dbReference type="GO" id="GO:0004673">
    <property type="term" value="F:protein histidine kinase activity"/>
    <property type="evidence" value="ECO:0007669"/>
    <property type="project" value="UniProtKB-EC"/>
</dbReference>
<protein>
    <submittedName>
        <fullName evidence="2">C4-dicarboxylate transport sensor protein dctB</fullName>
        <ecNumber evidence="2">2.7.13.3</ecNumber>
    </submittedName>
</protein>
<evidence type="ECO:0000313" key="2">
    <source>
        <dbReference type="EMBL" id="CBI08160.1"/>
    </source>
</evidence>